<dbReference type="SUPFAM" id="SSF53474">
    <property type="entry name" value="alpha/beta-Hydrolases"/>
    <property type="match status" value="1"/>
</dbReference>
<sequence length="295" mass="31941">MPRLTAQDFAPELLELYDFYAHGLIDRREFLGRASRFAAGGLSAAALLAALSPDYALAVQVPFTDPDIHAEYITYPSPKGNGTVRAYLVRPAQAAGDVPGVVVVHENRGLNPYIEDVARRLAKAGFMALAPDGLSAKGGYPGNDDQGRELQQQIDPVKLMNDFFTAIEFLPTVAGSTHKVGIIGFCYGGGVANAAAVAYPELAAAVPFYGMQPRPEDVPRIQAPLLLHYAGLDARVNADWPAYEAALKAGGKVYEAHLYPDVNHGFHNDSTPRYDQAAAELAWSRSIAWFKRWLA</sequence>
<evidence type="ECO:0000259" key="2">
    <source>
        <dbReference type="Pfam" id="PF23678"/>
    </source>
</evidence>
<reference evidence="3" key="1">
    <citation type="submission" date="2024-05" db="EMBL/GenBank/DDBJ databases">
        <authorList>
            <person name="Luo Y.-C."/>
            <person name="Nicholds J."/>
            <person name="Mortimer T."/>
            <person name="Maboni G."/>
        </authorList>
    </citation>
    <scope>NUCLEOTIDE SEQUENCE</scope>
    <source>
        <strain evidence="3">153920</strain>
    </source>
</reference>
<feature type="domain" description="YqhI" evidence="2">
    <location>
        <begin position="1"/>
        <end position="35"/>
    </location>
</feature>
<dbReference type="InterPro" id="IPR057802">
    <property type="entry name" value="YqhI_dom"/>
</dbReference>
<dbReference type="Pfam" id="PF01738">
    <property type="entry name" value="DLH"/>
    <property type="match status" value="1"/>
</dbReference>
<dbReference type="InterPro" id="IPR048094">
    <property type="entry name" value="YghX_hydrolase-like"/>
</dbReference>
<dbReference type="Pfam" id="PF23678">
    <property type="entry name" value="YqhI"/>
    <property type="match status" value="1"/>
</dbReference>
<dbReference type="PANTHER" id="PTHR46623:SF6">
    <property type="entry name" value="ALPHA_BETA-HYDROLASES SUPERFAMILY PROTEIN"/>
    <property type="match status" value="1"/>
</dbReference>
<accession>A0AB39CM41</accession>
<dbReference type="PANTHER" id="PTHR46623">
    <property type="entry name" value="CARBOXYMETHYLENEBUTENOLIDASE-RELATED"/>
    <property type="match status" value="1"/>
</dbReference>
<name>A0AB39CM41_9BURK</name>
<dbReference type="EC" id="3.-.-.-" evidence="3"/>
<organism evidence="3">
    <name type="scientific">Castellaniella ginsengisoli</name>
    <dbReference type="NCBI Taxonomy" id="546114"/>
    <lineage>
        <taxon>Bacteria</taxon>
        <taxon>Pseudomonadati</taxon>
        <taxon>Pseudomonadota</taxon>
        <taxon>Betaproteobacteria</taxon>
        <taxon>Burkholderiales</taxon>
        <taxon>Alcaligenaceae</taxon>
        <taxon>Castellaniella</taxon>
    </lineage>
</organism>
<dbReference type="InterPro" id="IPR006311">
    <property type="entry name" value="TAT_signal"/>
</dbReference>
<dbReference type="NCBIfam" id="NF041440">
    <property type="entry name" value="hydrolase_YghX"/>
    <property type="match status" value="1"/>
</dbReference>
<dbReference type="EMBL" id="CP158252">
    <property type="protein sequence ID" value="XDJ43014.1"/>
    <property type="molecule type" value="Genomic_DNA"/>
</dbReference>
<dbReference type="InterPro" id="IPR029058">
    <property type="entry name" value="AB_hydrolase_fold"/>
</dbReference>
<evidence type="ECO:0000259" key="1">
    <source>
        <dbReference type="Pfam" id="PF01738"/>
    </source>
</evidence>
<keyword evidence="3" id="KW-0378">Hydrolase</keyword>
<dbReference type="InterPro" id="IPR002925">
    <property type="entry name" value="Dienelactn_hydro"/>
</dbReference>
<evidence type="ECO:0000313" key="3">
    <source>
        <dbReference type="EMBL" id="XDJ43014.1"/>
    </source>
</evidence>
<proteinExistence type="predicted"/>
<gene>
    <name evidence="3" type="primary">yghX</name>
    <name evidence="3" type="ORF">ABRY99_05465</name>
</gene>
<dbReference type="AlphaFoldDB" id="A0AB39CM41"/>
<dbReference type="PROSITE" id="PS51318">
    <property type="entry name" value="TAT"/>
    <property type="match status" value="1"/>
</dbReference>
<dbReference type="Gene3D" id="3.40.50.1820">
    <property type="entry name" value="alpha/beta hydrolase"/>
    <property type="match status" value="1"/>
</dbReference>
<protein>
    <submittedName>
        <fullName evidence="3">YghX family hydrolase</fullName>
        <ecNumber evidence="3">3.-.-.-</ecNumber>
    </submittedName>
</protein>
<dbReference type="InterPro" id="IPR051049">
    <property type="entry name" value="Dienelactone_hydrolase-like"/>
</dbReference>
<dbReference type="GO" id="GO:0016787">
    <property type="term" value="F:hydrolase activity"/>
    <property type="evidence" value="ECO:0007669"/>
    <property type="project" value="UniProtKB-KW"/>
</dbReference>
<feature type="domain" description="Dienelactone hydrolase" evidence="1">
    <location>
        <begin position="84"/>
        <end position="292"/>
    </location>
</feature>
<dbReference type="RefSeq" id="WP_368643918.1">
    <property type="nucleotide sequence ID" value="NZ_CP158252.1"/>
</dbReference>